<sequence>MAQKGTFLFWVDNDQGGICDPVGILSRIRPLPINAARIGDSLKLKHYNASDSYYSKPNSTGIELEVIALASAL</sequence>
<protein>
    <submittedName>
        <fullName evidence="1">Uncharacterized protein</fullName>
    </submittedName>
</protein>
<name>A0A455W9L6_MARNT</name>
<proteinExistence type="predicted"/>
<gene>
    <name evidence="1" type="ORF">YBY_12130</name>
</gene>
<organism evidence="1">
    <name type="scientific">Marinobacter nauticus</name>
    <name type="common">Marinobacter hydrocarbonoclasticus</name>
    <name type="synonym">Marinobacter aquaeolei</name>
    <dbReference type="NCBI Taxonomy" id="2743"/>
    <lineage>
        <taxon>Bacteria</taxon>
        <taxon>Pseudomonadati</taxon>
        <taxon>Pseudomonadota</taxon>
        <taxon>Gammaproteobacteria</taxon>
        <taxon>Pseudomonadales</taxon>
        <taxon>Marinobacteraceae</taxon>
        <taxon>Marinobacter</taxon>
    </lineage>
</organism>
<dbReference type="EMBL" id="AP019537">
    <property type="protein sequence ID" value="BBJ03365.1"/>
    <property type="molecule type" value="Genomic_DNA"/>
</dbReference>
<reference evidence="1" key="1">
    <citation type="submission" date="2019-03" db="EMBL/GenBank/DDBJ databases">
        <title>Whole genome analysis of nitrate-reducing bacteria Marinobacter hydrocarbonoclasticus YB03.</title>
        <authorList>
            <person name="Azam A.H."/>
            <person name="Yuk S.R."/>
            <person name="Kamarisima K."/>
            <person name="Miyanaga K."/>
            <person name="Tanji Y."/>
        </authorList>
    </citation>
    <scope>NUCLEOTIDE SEQUENCE</scope>
    <source>
        <strain evidence="1">YB03</strain>
    </source>
</reference>
<dbReference type="AlphaFoldDB" id="A0A455W9L6"/>
<accession>A0A455W9L6</accession>
<evidence type="ECO:0000313" key="1">
    <source>
        <dbReference type="EMBL" id="BBJ03365.1"/>
    </source>
</evidence>